<evidence type="ECO:0000313" key="2">
    <source>
        <dbReference type="EMBL" id="EJW95597.1"/>
    </source>
</evidence>
<keyword evidence="1" id="KW-0812">Transmembrane</keyword>
<proteinExistence type="predicted"/>
<organism evidence="2">
    <name type="scientific">gut metagenome</name>
    <dbReference type="NCBI Taxonomy" id="749906"/>
    <lineage>
        <taxon>unclassified sequences</taxon>
        <taxon>metagenomes</taxon>
        <taxon>organismal metagenomes</taxon>
    </lineage>
</organism>
<keyword evidence="1" id="KW-0472">Membrane</keyword>
<gene>
    <name evidence="2" type="ORF">EVA_16279</name>
</gene>
<reference evidence="2" key="1">
    <citation type="journal article" date="2012" name="PLoS ONE">
        <title>Gene sets for utilization of primary and secondary nutrition supplies in the distal gut of endangered iberian lynx.</title>
        <authorList>
            <person name="Alcaide M."/>
            <person name="Messina E."/>
            <person name="Richter M."/>
            <person name="Bargiela R."/>
            <person name="Peplies J."/>
            <person name="Huws S.A."/>
            <person name="Newbold C.J."/>
            <person name="Golyshin P.N."/>
            <person name="Simon M.A."/>
            <person name="Lopez G."/>
            <person name="Yakimov M.M."/>
            <person name="Ferrer M."/>
        </authorList>
    </citation>
    <scope>NUCLEOTIDE SEQUENCE</scope>
</reference>
<protein>
    <submittedName>
        <fullName evidence="2">Secreted protein</fullName>
    </submittedName>
</protein>
<name>J9G1C8_9ZZZZ</name>
<feature type="transmembrane region" description="Helical" evidence="1">
    <location>
        <begin position="7"/>
        <end position="26"/>
    </location>
</feature>
<accession>J9G1C8</accession>
<comment type="caution">
    <text evidence="2">The sequence shown here is derived from an EMBL/GenBank/DDBJ whole genome shotgun (WGS) entry which is preliminary data.</text>
</comment>
<dbReference type="AlphaFoldDB" id="J9G1C8"/>
<dbReference type="EMBL" id="AMCI01005710">
    <property type="protein sequence ID" value="EJW95597.1"/>
    <property type="molecule type" value="Genomic_DNA"/>
</dbReference>
<keyword evidence="1" id="KW-1133">Transmembrane helix</keyword>
<evidence type="ECO:0000256" key="1">
    <source>
        <dbReference type="SAM" id="Phobius"/>
    </source>
</evidence>
<sequence length="44" mass="4861">MKTINSIIYYTIIAAAALFCIGMAIFSDIYNGIVELFKGENNGR</sequence>